<dbReference type="Proteomes" id="UP001239085">
    <property type="component" value="Unassembled WGS sequence"/>
</dbReference>
<dbReference type="EC" id="3.4.17.11" evidence="4"/>
<protein>
    <submittedName>
        <fullName evidence="4">Glutamate carboxypeptidase</fullName>
        <ecNumber evidence="4">3.4.17.11</ecNumber>
    </submittedName>
</protein>
<dbReference type="CDD" id="cd03885">
    <property type="entry name" value="M20_CPDG2"/>
    <property type="match status" value="1"/>
</dbReference>
<dbReference type="InterPro" id="IPR002933">
    <property type="entry name" value="Peptidase_M20"/>
</dbReference>
<evidence type="ECO:0000259" key="3">
    <source>
        <dbReference type="Pfam" id="PF07687"/>
    </source>
</evidence>
<dbReference type="PIRSF" id="PIRSF037238">
    <property type="entry name" value="Carboxypeptidase_G2"/>
    <property type="match status" value="1"/>
</dbReference>
<keyword evidence="4" id="KW-0121">Carboxypeptidase</keyword>
<gene>
    <name evidence="4" type="ORF">QFZ46_001595</name>
</gene>
<dbReference type="RefSeq" id="WP_307360192.1">
    <property type="nucleotide sequence ID" value="NZ_JAUSXK010000001.1"/>
</dbReference>
<dbReference type="SUPFAM" id="SSF53187">
    <property type="entry name" value="Zn-dependent exopeptidases"/>
    <property type="match status" value="1"/>
</dbReference>
<feature type="domain" description="Peptidase M20 dimerisation" evidence="3">
    <location>
        <begin position="182"/>
        <end position="275"/>
    </location>
</feature>
<reference evidence="4 5" key="1">
    <citation type="submission" date="2023-07" db="EMBL/GenBank/DDBJ databases">
        <title>Comparative genomics of wheat-associated soil bacteria to identify genetic determinants of phenazine resistance.</title>
        <authorList>
            <person name="Mouncey N."/>
        </authorList>
    </citation>
    <scope>NUCLEOTIDE SEQUENCE [LARGE SCALE GENOMIC DNA]</scope>
    <source>
        <strain evidence="4 5">W2I7</strain>
    </source>
</reference>
<dbReference type="EMBL" id="JAUSXK010000001">
    <property type="protein sequence ID" value="MDQ0643435.1"/>
    <property type="molecule type" value="Genomic_DNA"/>
</dbReference>
<keyword evidence="4" id="KW-0645">Protease</keyword>
<dbReference type="PANTHER" id="PTHR43808">
    <property type="entry name" value="ACETYLORNITHINE DEACETYLASE"/>
    <property type="match status" value="1"/>
</dbReference>
<dbReference type="Gene3D" id="3.30.70.360">
    <property type="match status" value="1"/>
</dbReference>
<dbReference type="InterPro" id="IPR011650">
    <property type="entry name" value="Peptidase_M20_dimer"/>
</dbReference>
<evidence type="ECO:0000313" key="5">
    <source>
        <dbReference type="Proteomes" id="UP001239085"/>
    </source>
</evidence>
<comment type="caution">
    <text evidence="4">The sequence shown here is derived from an EMBL/GenBank/DDBJ whole genome shotgun (WGS) entry which is preliminary data.</text>
</comment>
<proteinExistence type="predicted"/>
<dbReference type="GO" id="GO:0004180">
    <property type="term" value="F:carboxypeptidase activity"/>
    <property type="evidence" value="ECO:0007669"/>
    <property type="project" value="UniProtKB-KW"/>
</dbReference>
<dbReference type="InterPro" id="IPR050072">
    <property type="entry name" value="Peptidase_M20A"/>
</dbReference>
<evidence type="ECO:0000313" key="4">
    <source>
        <dbReference type="EMBL" id="MDQ0643435.1"/>
    </source>
</evidence>
<dbReference type="InterPro" id="IPR036264">
    <property type="entry name" value="Bact_exopeptidase_dim_dom"/>
</dbReference>
<evidence type="ECO:0000256" key="1">
    <source>
        <dbReference type="ARBA" id="ARBA00022723"/>
    </source>
</evidence>
<keyword evidence="5" id="KW-1185">Reference proteome</keyword>
<dbReference type="Pfam" id="PF01546">
    <property type="entry name" value="Peptidase_M20"/>
    <property type="match status" value="1"/>
</dbReference>
<evidence type="ECO:0000256" key="2">
    <source>
        <dbReference type="ARBA" id="ARBA00022801"/>
    </source>
</evidence>
<dbReference type="InterPro" id="IPR017150">
    <property type="entry name" value="Pept_M20_glutamate_carboxypep"/>
</dbReference>
<dbReference type="Gene3D" id="3.40.630.10">
    <property type="entry name" value="Zn peptidases"/>
    <property type="match status" value="1"/>
</dbReference>
<organism evidence="4 5">
    <name type="scientific">Microbacterium murale</name>
    <dbReference type="NCBI Taxonomy" id="1081040"/>
    <lineage>
        <taxon>Bacteria</taxon>
        <taxon>Bacillati</taxon>
        <taxon>Actinomycetota</taxon>
        <taxon>Actinomycetes</taxon>
        <taxon>Micrococcales</taxon>
        <taxon>Microbacteriaceae</taxon>
        <taxon>Microbacterium</taxon>
    </lineage>
</organism>
<sequence length="385" mass="39736">MSTGPVEWAEAALPAMLDDIERLVRCESPSADLDAVARSAEVVALIGAKRLGTLPERVEVDGCTHLRWRLGSLDAGAPRVLVLAHHDTVWPVGSLATHPFSVQDGILRGPGCFDMLTGLVMAVHALSALGLRPDGQGSVTLLVTGDEEMGSPSSRLLIEEEARGCRAALVLEASGDGGALKVGRKGVSLYRVQIDGRAAHAGLEPEKGINATVELAHQVLAVAGLGDEAMRSTVTPTVASSGSTTNTVAAHAEFSVDARAFSLVEQERVDRAIRGLTSETGALITVHGGINRPPLDPSAAEPLLTRAQAIAARHGLPQPVGIVVGGASDGNFTAGMGVPTLDGLGAVGGGAHADHEHVIVGEIPPRTALLAELIRDLIAQERDAT</sequence>
<name>A0ABU0P7X2_9MICO</name>
<dbReference type="PANTHER" id="PTHR43808:SF9">
    <property type="entry name" value="BLL0789 PROTEIN"/>
    <property type="match status" value="1"/>
</dbReference>
<dbReference type="Pfam" id="PF07687">
    <property type="entry name" value="M20_dimer"/>
    <property type="match status" value="1"/>
</dbReference>
<dbReference type="SUPFAM" id="SSF55031">
    <property type="entry name" value="Bacterial exopeptidase dimerisation domain"/>
    <property type="match status" value="1"/>
</dbReference>
<accession>A0ABU0P7X2</accession>
<keyword evidence="1" id="KW-0479">Metal-binding</keyword>
<keyword evidence="2 4" id="KW-0378">Hydrolase</keyword>